<reference evidence="2 3" key="1">
    <citation type="journal article" date="2010" name="Nature">
        <title>Perigord black truffle genome uncovers evolutionary origins and mechanisms of symbiosis.</title>
        <authorList>
            <person name="Martin F."/>
            <person name="Kohler A."/>
            <person name="Murat C."/>
            <person name="Balestrini R."/>
            <person name="Coutinho P.M."/>
            <person name="Jaillon O."/>
            <person name="Montanini B."/>
            <person name="Morin E."/>
            <person name="Noel B."/>
            <person name="Percudani R."/>
            <person name="Porcel B."/>
            <person name="Rubini A."/>
            <person name="Amicucci A."/>
            <person name="Amselem J."/>
            <person name="Anthouard V."/>
            <person name="Arcioni S."/>
            <person name="Artiguenave F."/>
            <person name="Aury J.M."/>
            <person name="Ballario P."/>
            <person name="Bolchi A."/>
            <person name="Brenna A."/>
            <person name="Brun A."/>
            <person name="Buee M."/>
            <person name="Cantarel B."/>
            <person name="Chevalier G."/>
            <person name="Couloux A."/>
            <person name="Da Silva C."/>
            <person name="Denoeud F."/>
            <person name="Duplessis S."/>
            <person name="Ghignone S."/>
            <person name="Hilselberger B."/>
            <person name="Iotti M."/>
            <person name="Marcais B."/>
            <person name="Mello A."/>
            <person name="Miranda M."/>
            <person name="Pacioni G."/>
            <person name="Quesneville H."/>
            <person name="Riccioni C."/>
            <person name="Ruotolo R."/>
            <person name="Splivallo R."/>
            <person name="Stocchi V."/>
            <person name="Tisserant E."/>
            <person name="Viscomi A.R."/>
            <person name="Zambonelli A."/>
            <person name="Zampieri E."/>
            <person name="Henrissat B."/>
            <person name="Lebrun M.H."/>
            <person name="Paolocci F."/>
            <person name="Bonfante P."/>
            <person name="Ottonello S."/>
            <person name="Wincker P."/>
        </authorList>
    </citation>
    <scope>NUCLEOTIDE SEQUENCE [LARGE SCALE GENOMIC DNA]</scope>
    <source>
        <strain evidence="2 3">Mel28</strain>
    </source>
</reference>
<dbReference type="InParanoid" id="D5GF61"/>
<name>D5GF61_TUBMM</name>
<keyword evidence="1" id="KW-0812">Transmembrane</keyword>
<accession>D5GF61</accession>
<evidence type="ECO:0000256" key="1">
    <source>
        <dbReference type="SAM" id="Phobius"/>
    </source>
</evidence>
<feature type="transmembrane region" description="Helical" evidence="1">
    <location>
        <begin position="84"/>
        <end position="107"/>
    </location>
</feature>
<evidence type="ECO:0000313" key="3">
    <source>
        <dbReference type="Proteomes" id="UP000006911"/>
    </source>
</evidence>
<organism evidence="2 3">
    <name type="scientific">Tuber melanosporum (strain Mel28)</name>
    <name type="common">Perigord black truffle</name>
    <dbReference type="NCBI Taxonomy" id="656061"/>
    <lineage>
        <taxon>Eukaryota</taxon>
        <taxon>Fungi</taxon>
        <taxon>Dikarya</taxon>
        <taxon>Ascomycota</taxon>
        <taxon>Pezizomycotina</taxon>
        <taxon>Pezizomycetes</taxon>
        <taxon>Pezizales</taxon>
        <taxon>Tuberaceae</taxon>
        <taxon>Tuber</taxon>
    </lineage>
</organism>
<dbReference type="HOGENOM" id="CLU_2198909_0_0_1"/>
<dbReference type="EMBL" id="FN430208">
    <property type="protein sequence ID" value="CAZ83154.1"/>
    <property type="molecule type" value="Genomic_DNA"/>
</dbReference>
<dbReference type="KEGG" id="tml:GSTUM_00006732001"/>
<dbReference type="RefSeq" id="XP_002838963.1">
    <property type="nucleotide sequence ID" value="XM_002838917.1"/>
</dbReference>
<proteinExistence type="predicted"/>
<keyword evidence="1" id="KW-0472">Membrane</keyword>
<keyword evidence="3" id="KW-1185">Reference proteome</keyword>
<protein>
    <submittedName>
        <fullName evidence="2">(Perigord truffle) hypothetical protein</fullName>
    </submittedName>
</protein>
<dbReference type="Proteomes" id="UP000006911">
    <property type="component" value="Unassembled WGS sequence"/>
</dbReference>
<evidence type="ECO:0000313" key="2">
    <source>
        <dbReference type="EMBL" id="CAZ83154.1"/>
    </source>
</evidence>
<keyword evidence="1" id="KW-1133">Transmembrane helix</keyword>
<gene>
    <name evidence="2" type="ORF">GSTUM_00006732001</name>
</gene>
<sequence length="108" mass="11991">MTLIPFISYQENSTAKRGACLISREELPYVCDMIALIRAHGYLAPPAQSLKQLEQSCLFYGPAGGHSKRGVDSRRGDTSMDGTLLYLVRVLAYLFAHLACLFSFVFLV</sequence>
<dbReference type="GeneID" id="9188233"/>
<dbReference type="AlphaFoldDB" id="D5GF61"/>